<keyword evidence="5" id="KW-1185">Reference proteome</keyword>
<evidence type="ECO:0000313" key="4">
    <source>
        <dbReference type="EMBL" id="GFG80876.1"/>
    </source>
</evidence>
<organism evidence="4 5">
    <name type="scientific">Mycobacterium paragordonae</name>
    <dbReference type="NCBI Taxonomy" id="1389713"/>
    <lineage>
        <taxon>Bacteria</taxon>
        <taxon>Bacillati</taxon>
        <taxon>Actinomycetota</taxon>
        <taxon>Actinomycetes</taxon>
        <taxon>Mycobacteriales</taxon>
        <taxon>Mycobacteriaceae</taxon>
        <taxon>Mycobacterium</taxon>
    </lineage>
</organism>
<evidence type="ECO:0000313" key="5">
    <source>
        <dbReference type="Proteomes" id="UP000465240"/>
    </source>
</evidence>
<reference evidence="4 5" key="1">
    <citation type="journal article" date="2019" name="Emerg. Microbes Infect.">
        <title>Comprehensive subspecies identification of 175 nontuberculous mycobacteria species based on 7547 genomic profiles.</title>
        <authorList>
            <person name="Matsumoto Y."/>
            <person name="Kinjo T."/>
            <person name="Motooka D."/>
            <person name="Nabeya D."/>
            <person name="Jung N."/>
            <person name="Uechi K."/>
            <person name="Horii T."/>
            <person name="Iida T."/>
            <person name="Fujita J."/>
            <person name="Nakamura S."/>
        </authorList>
    </citation>
    <scope>NUCLEOTIDE SEQUENCE [LARGE SCALE GENOMIC DNA]</scope>
    <source>
        <strain evidence="4 5">JCM 18565</strain>
    </source>
</reference>
<comment type="caution">
    <text evidence="4">The sequence shown here is derived from an EMBL/GenBank/DDBJ whole genome shotgun (WGS) entry which is preliminary data.</text>
</comment>
<feature type="region of interest" description="Disordered" evidence="3">
    <location>
        <begin position="132"/>
        <end position="152"/>
    </location>
</feature>
<keyword evidence="1" id="KW-0805">Transcription regulation</keyword>
<evidence type="ECO:0008006" key="6">
    <source>
        <dbReference type="Google" id="ProtNLM"/>
    </source>
</evidence>
<sequence length="152" mass="17301">MVIKQHTALHSRYKWLNRARKELVMADRGDVFRRAFSWLPAQFASQSDAPVGAPRQFRSTEHLSIEAIAAFVDGELRMNAHLRAAHHLSLCPQCAAEVDDHSRARAALRDSHPIRIPSSLLGLLSEIPHYPHNDGLPLPDDFAERDDQRKRR</sequence>
<gene>
    <name evidence="4" type="ORF">MPRG_41520</name>
</gene>
<dbReference type="InterPro" id="IPR041916">
    <property type="entry name" value="Anti_sigma_zinc_sf"/>
</dbReference>
<dbReference type="EMBL" id="BLKX01000001">
    <property type="protein sequence ID" value="GFG80876.1"/>
    <property type="molecule type" value="Genomic_DNA"/>
</dbReference>
<dbReference type="Gene3D" id="1.10.10.1320">
    <property type="entry name" value="Anti-sigma factor, zinc-finger domain"/>
    <property type="match status" value="1"/>
</dbReference>
<accession>A0ABQ1C8U6</accession>
<dbReference type="NCBIfam" id="NF041468">
    <property type="entry name" value="anti_sig_RseA"/>
    <property type="match status" value="1"/>
</dbReference>
<evidence type="ECO:0000256" key="2">
    <source>
        <dbReference type="ARBA" id="ARBA00023163"/>
    </source>
</evidence>
<keyword evidence="2" id="KW-0804">Transcription</keyword>
<evidence type="ECO:0000256" key="3">
    <source>
        <dbReference type="SAM" id="MobiDB-lite"/>
    </source>
</evidence>
<dbReference type="Proteomes" id="UP000465240">
    <property type="component" value="Unassembled WGS sequence"/>
</dbReference>
<protein>
    <recommendedName>
        <fullName evidence="6">RNA polymerase subunit sigma-70</fullName>
    </recommendedName>
</protein>
<evidence type="ECO:0000256" key="1">
    <source>
        <dbReference type="ARBA" id="ARBA00023015"/>
    </source>
</evidence>
<proteinExistence type="predicted"/>
<dbReference type="InterPro" id="IPR048186">
    <property type="entry name" value="Anti_sigE_RseA-like"/>
</dbReference>
<name>A0ABQ1C8U6_9MYCO</name>